<protein>
    <submittedName>
        <fullName evidence="2">Uncharacterized protein</fullName>
    </submittedName>
</protein>
<sequence length="55" mass="5775">MNACSGGNNANGTISPNSDHKRLMRVAGGLTPNHALTQRAQTGNRTISHNGGMMR</sequence>
<gene>
    <name evidence="2" type="ORF">ASAP_1269</name>
</gene>
<evidence type="ECO:0000313" key="2">
    <source>
        <dbReference type="EMBL" id="CDG39314.1"/>
    </source>
</evidence>
<reference evidence="2 3" key="1">
    <citation type="journal article" date="2014" name="Genome Biol. Evol.">
        <title>Acetic acid bacteria genomes reveal functional traits for adaptation to life in insect guts.</title>
        <authorList>
            <person name="Chouaia B."/>
            <person name="Gaiarsa S."/>
            <person name="Crotti E."/>
            <person name="Comandatore F."/>
            <person name="Degli Esposti M."/>
            <person name="Ricci I."/>
            <person name="Alma A."/>
            <person name="Favia G."/>
            <person name="Bandi C."/>
            <person name="Daffonchio D."/>
        </authorList>
    </citation>
    <scope>NUCLEOTIDE SEQUENCE [LARGE SCALE GENOMIC DNA]</scope>
    <source>
        <strain evidence="2 3">SF2.1</strain>
    </source>
</reference>
<evidence type="ECO:0000313" key="3">
    <source>
        <dbReference type="Proteomes" id="UP000027583"/>
    </source>
</evidence>
<organism evidence="2 3">
    <name type="scientific">Asaia bogorensis</name>
    <dbReference type="NCBI Taxonomy" id="91915"/>
    <lineage>
        <taxon>Bacteria</taxon>
        <taxon>Pseudomonadati</taxon>
        <taxon>Pseudomonadota</taxon>
        <taxon>Alphaproteobacteria</taxon>
        <taxon>Acetobacterales</taxon>
        <taxon>Acetobacteraceae</taxon>
        <taxon>Asaia</taxon>
    </lineage>
</organism>
<feature type="compositionally biased region" description="Polar residues" evidence="1">
    <location>
        <begin position="1"/>
        <end position="17"/>
    </location>
</feature>
<dbReference type="AlphaFoldDB" id="A0A060QDX4"/>
<name>A0A060QDX4_9PROT</name>
<comment type="caution">
    <text evidence="2">The sequence shown here is derived from an EMBL/GenBank/DDBJ whole genome shotgun (WGS) entry which is preliminary data.</text>
</comment>
<proteinExistence type="predicted"/>
<dbReference type="EMBL" id="CBLX010000009">
    <property type="protein sequence ID" value="CDG39314.1"/>
    <property type="molecule type" value="Genomic_DNA"/>
</dbReference>
<dbReference type="Proteomes" id="UP000027583">
    <property type="component" value="Unassembled WGS sequence"/>
</dbReference>
<reference evidence="2 3" key="2">
    <citation type="journal article" date="2014" name="PLoS ONE">
        <title>Evolution of mitochondria reconstructed from the energy metabolism of living bacteria.</title>
        <authorList>
            <person name="Degli Esposti M."/>
            <person name="Chouaia B."/>
            <person name="Comandatore F."/>
            <person name="Crotti E."/>
            <person name="Sassera D."/>
            <person name="Lievens P.M."/>
            <person name="Daffonchio D."/>
            <person name="Bandi C."/>
        </authorList>
    </citation>
    <scope>NUCLEOTIDE SEQUENCE [LARGE SCALE GENOMIC DNA]</scope>
    <source>
        <strain evidence="2 3">SF2.1</strain>
    </source>
</reference>
<feature type="region of interest" description="Disordered" evidence="1">
    <location>
        <begin position="1"/>
        <end position="21"/>
    </location>
</feature>
<accession>A0A060QDX4</accession>
<evidence type="ECO:0000256" key="1">
    <source>
        <dbReference type="SAM" id="MobiDB-lite"/>
    </source>
</evidence>